<feature type="region of interest" description="Disordered" evidence="1">
    <location>
        <begin position="1579"/>
        <end position="1632"/>
    </location>
</feature>
<feature type="compositionally biased region" description="Basic and acidic residues" evidence="1">
    <location>
        <begin position="387"/>
        <end position="398"/>
    </location>
</feature>
<feature type="compositionally biased region" description="Basic and acidic residues" evidence="1">
    <location>
        <begin position="187"/>
        <end position="197"/>
    </location>
</feature>
<feature type="region of interest" description="Disordered" evidence="1">
    <location>
        <begin position="2656"/>
        <end position="2694"/>
    </location>
</feature>
<feature type="region of interest" description="Disordered" evidence="1">
    <location>
        <begin position="510"/>
        <end position="566"/>
    </location>
</feature>
<feature type="compositionally biased region" description="Basic and acidic residues" evidence="1">
    <location>
        <begin position="1959"/>
        <end position="1974"/>
    </location>
</feature>
<reference evidence="2" key="1">
    <citation type="journal article" date="2015" name="PLoS ONE">
        <title>Comprehensive Evaluation of Toxoplasma gondii VEG and Neospora caninum LIV Genomes with Tachyzoite Stage Transcriptome and Proteome Defines Novel Transcript Features.</title>
        <authorList>
            <person name="Ramaprasad A."/>
            <person name="Mourier T."/>
            <person name="Naeem R."/>
            <person name="Malas T.B."/>
            <person name="Moussa E."/>
            <person name="Panigrahi A."/>
            <person name="Vermont S.J."/>
            <person name="Otto T.D."/>
            <person name="Wastling J."/>
            <person name="Pain A."/>
        </authorList>
    </citation>
    <scope>NUCLEOTIDE SEQUENCE</scope>
    <source>
        <strain evidence="2">Liverpool</strain>
    </source>
</reference>
<feature type="compositionally biased region" description="Acidic residues" evidence="1">
    <location>
        <begin position="1579"/>
        <end position="1601"/>
    </location>
</feature>
<feature type="region of interest" description="Disordered" evidence="1">
    <location>
        <begin position="826"/>
        <end position="860"/>
    </location>
</feature>
<feature type="compositionally biased region" description="Pro residues" evidence="1">
    <location>
        <begin position="1555"/>
        <end position="1565"/>
    </location>
</feature>
<feature type="region of interest" description="Disordered" evidence="1">
    <location>
        <begin position="1547"/>
        <end position="1566"/>
    </location>
</feature>
<protein>
    <submittedName>
        <fullName evidence="2">ATPase, AAA family domain-containing protein,putative</fullName>
    </submittedName>
</protein>
<feature type="compositionally biased region" description="Basic and acidic residues" evidence="1">
    <location>
        <begin position="50"/>
        <end position="62"/>
    </location>
</feature>
<feature type="region of interest" description="Disordered" evidence="1">
    <location>
        <begin position="2806"/>
        <end position="2838"/>
    </location>
</feature>
<accession>A0A0F7UM05</accession>
<feature type="compositionally biased region" description="Basic and acidic residues" evidence="1">
    <location>
        <begin position="548"/>
        <end position="566"/>
    </location>
</feature>
<feature type="region of interest" description="Disordered" evidence="1">
    <location>
        <begin position="2144"/>
        <end position="2194"/>
    </location>
</feature>
<feature type="compositionally biased region" description="Low complexity" evidence="1">
    <location>
        <begin position="1605"/>
        <end position="1616"/>
    </location>
</feature>
<feature type="region of interest" description="Disordered" evidence="1">
    <location>
        <begin position="1480"/>
        <end position="1504"/>
    </location>
</feature>
<feature type="compositionally biased region" description="Polar residues" evidence="1">
    <location>
        <begin position="422"/>
        <end position="433"/>
    </location>
</feature>
<feature type="compositionally biased region" description="Basic and acidic residues" evidence="1">
    <location>
        <begin position="843"/>
        <end position="857"/>
    </location>
</feature>
<feature type="compositionally biased region" description="Polar residues" evidence="1">
    <location>
        <begin position="1490"/>
        <end position="1499"/>
    </location>
</feature>
<dbReference type="EMBL" id="LN714485">
    <property type="protein sequence ID" value="CEL69242.1"/>
    <property type="molecule type" value="Genomic_DNA"/>
</dbReference>
<feature type="region of interest" description="Disordered" evidence="1">
    <location>
        <begin position="1025"/>
        <end position="1047"/>
    </location>
</feature>
<evidence type="ECO:0000313" key="2">
    <source>
        <dbReference type="EMBL" id="CEL69242.1"/>
    </source>
</evidence>
<feature type="region of interest" description="Disordered" evidence="1">
    <location>
        <begin position="31"/>
        <end position="243"/>
    </location>
</feature>
<feature type="compositionally biased region" description="Basic and acidic residues" evidence="1">
    <location>
        <begin position="528"/>
        <end position="537"/>
    </location>
</feature>
<feature type="compositionally biased region" description="Basic and acidic residues" evidence="1">
    <location>
        <begin position="1134"/>
        <end position="1144"/>
    </location>
</feature>
<feature type="compositionally biased region" description="Basic residues" evidence="1">
    <location>
        <begin position="1936"/>
        <end position="1949"/>
    </location>
</feature>
<feature type="compositionally biased region" description="Polar residues" evidence="1">
    <location>
        <begin position="2038"/>
        <end position="2047"/>
    </location>
</feature>
<feature type="region of interest" description="Disordered" evidence="1">
    <location>
        <begin position="362"/>
        <end position="433"/>
    </location>
</feature>
<feature type="region of interest" description="Disordered" evidence="1">
    <location>
        <begin position="2307"/>
        <end position="2342"/>
    </location>
</feature>
<feature type="region of interest" description="Disordered" evidence="1">
    <location>
        <begin position="1931"/>
        <end position="2047"/>
    </location>
</feature>
<feature type="region of interest" description="Disordered" evidence="1">
    <location>
        <begin position="2214"/>
        <end position="2260"/>
    </location>
</feature>
<feature type="compositionally biased region" description="Basic and acidic residues" evidence="1">
    <location>
        <begin position="2316"/>
        <end position="2341"/>
    </location>
</feature>
<feature type="region of interest" description="Disordered" evidence="1">
    <location>
        <begin position="1090"/>
        <end position="1154"/>
    </location>
</feature>
<feature type="region of interest" description="Disordered" evidence="1">
    <location>
        <begin position="1876"/>
        <end position="1919"/>
    </location>
</feature>
<name>A0A0F7UM05_NEOCL</name>
<feature type="compositionally biased region" description="Low complexity" evidence="1">
    <location>
        <begin position="1312"/>
        <end position="1334"/>
    </location>
</feature>
<evidence type="ECO:0000256" key="1">
    <source>
        <dbReference type="SAM" id="MobiDB-lite"/>
    </source>
</evidence>
<feature type="compositionally biased region" description="Pro residues" evidence="1">
    <location>
        <begin position="222"/>
        <end position="231"/>
    </location>
</feature>
<feature type="region of interest" description="Disordered" evidence="1">
    <location>
        <begin position="1297"/>
        <end position="1334"/>
    </location>
</feature>
<feature type="compositionally biased region" description="Polar residues" evidence="1">
    <location>
        <begin position="297"/>
        <end position="306"/>
    </location>
</feature>
<proteinExistence type="predicted"/>
<feature type="compositionally biased region" description="Basic and acidic residues" evidence="1">
    <location>
        <begin position="2214"/>
        <end position="2256"/>
    </location>
</feature>
<feature type="compositionally biased region" description="Basic and acidic residues" evidence="1">
    <location>
        <begin position="1102"/>
        <end position="1125"/>
    </location>
</feature>
<sequence>MRDEQTRASVFLPPSWLDEEGRLCYSAHVLESIPEESEPPSSRTSRYGSFHRDTEAPRRPGRGDSLFSPETGEGDVSLFADSDSHESAASPLEEGRGDGPAPGAPLHLESKRADAGVLPPGEVFSPDVACARHVDGDRGKRAGDGPQRQEQLDHKGPDAGAGEGYGLVFRESGRAPSLEGAAPLHTEPSEDPRKQRETGSFAEGEAGSEVGDTRELSICSPPEQPEVPPPRQASSGQDAPCCGEKASCFVRQNSPLQSYGEAPNGEVSFPHTSHGSLHVPAPHDASNAARVRASSVQEQSALSRPFTQAEPRRPLSAPPPRPSSLDSRGAALVSPEREERTFSPESTGSPLCAAARYADARTDKPRAVRMPSALGDDERDGTGKPGAKREKEKWRAEEIAEEAPFENAIDEKRNGRHRVGLSGSSSGNHGTLPSSALPFPLWAALRFGSLSFFLDFRDVIALSAASFPLRLLLCGSQPCASPHALLAFGEGEGGDTAEEKKGRVFQSLFSSDAPGARDASPQVARQGADTRESEKGRRTPAPGQRRHGQAERRRGKERGALRKDTLEVEEEMKSEWSRFNALAQRRKTDTSGEKTERRARECAALPAGVFSHIRVTTAWAALDEEFVRELFRRATRLSVLEISIRRDCLSALLQRGSPVPARTSPFVPAASSGCSHSPCCRQSCSGPSAAVQRRLMLCLERAVSAFVLNCETLESFALHVEGEDAGSPFFFSPTSRVNWASPTPSPRSRFHPASASPSSVSSSFSRFGCSSLGFEPRLGELWEAPTAQSVDHLFPRLRRFSSRGTFGLLILLSSCLHAWIQSEGFSSRPTPGQELRGAGEQQRGTEGRKGRDREGGGDARVSFSGLFRSWAFAKDRKRCREKGVGVQQRTADRAPAAEANEHFKRSAPTLTHLEISDRSSWFDLSLLLPFLSSLAQPACEGDERRPLSAAASASVSSLASAETGERREARLAGLELALAFLREQTAKFLHFLGSLIRASHASLHALTLDFAPPLLFQRLRSCSPSAEPASSPPASPAQSRKTHAQGDTAAVGNVFPSFENCGPLSGLLLLSDRLFSSLVRSDLPPLFGSDQARVLSSGQGRSRKDEKGRETDLVQPRGEREETEGQKGQTPRRHSNDREFHGSEEPFPDGSECEERERDASYFGAYLFLLSLILPSFSAVSPPSTSFSFPYLVCLSLSDAIATGKALRRSCALSQNSLAASPASPSSVLPSATPSLPHCLLSFHQCDEALGRGQAATKEAIERGSEEWQKKFPVLEEVAFSSPFCLFDLENSERVFQNSQTPINRERHSTAPSSDTRSSLQTSSSSPSSSSPSSCRPCSSFFSLEFLCGVLKRWMGGAKSPDQHTRHGATRRKRRVSCFSLLLLDSFTDLSSCAVQQFLQLVAPSLCHLILRFPPSRPVPLLVPREDICLPSSPLSPSSVSPSSPSSPSSSSFSRWSSACLASRQHDLGQGEHTVCAERRGEKRGCGASPGSSTAAQSGRSGGLAKHAQSSHFAFMRLRSLQIVDFNPLLHLLLSEAAFAWRNEISHVPSRSPSSPSPHTQPPAPSSLALSLVWEGEGVEEWKGEEEEENETGESDREDDSCVWSSASSSRASASRARGRLPTARQGEKEGEAKNWEYTEGLQEYLDVCDTLRRHRRFGAELIHAFLSKLPRFSLVLPPSGVQAARTLALLFSPSTSSLFSSEVARRRAMGLVLPFFMNPALFPLAEKPGNPCLSASSLRAVEGARDFPAFASSPREPPHEACAVSTVSAVSCALSASRPLPDPAPRLGRKSEEGLSFSVSPPELDRFVGILKLLTATALLEHGFLFPLESPDFFLERERRVRLRGTRDEKDGGKAPREKRRGLWDFLSALSTFPSSSSMPATRGLRKDERASTRDAPCPRTPARSLSSPQPRRQRRSVLWSALWPRDLEEPTPSARKRERRASARHRLGSASPCGDETAGKEGAETREAREETDSQDDSSSWTEREDASPSNCDAPISRWPGAPSLLSSGEHPSCASRSYERGERRKVSGFSEPEQRQSARLPSRLRSNVSTHAVHTASSSATWARRFVVPFCFSSSSSSPFSGGVYGEARNARRGVRTGDRRRLARGLSRDVECMRQFKKQEIGLKPTEASLRFLHQQLNGLGWEGPRRLPDPAAGETRGTQGEKSGDKSGLGQREKGAALGPQSVAGPPVRRKTLLEQRLEKAELLLWREQGEERAKGEDGRTGEGRKGEGITGEGREEEGRSRGKKGCERRTVQSYSVSSDGRIPVFAKGRTNLPRHFRYVDRVVSSLSGVFSDVRRSASSFFRQSEAGEGDQERGQNPTEEREASEIHDGEPRPDAGRFVSKWKSFFVFSGRKDGEERTLRTRETVRPKPGKVPVKKRGRLLNHVHPYSCIETLELLFIPPASRSTAMPSSSGSCLSCSLSSLSCFSCVSCSCCSSSRSSLASDREATRALCRRLFASHSPYRTALIQIFRFTLPRLRLFRLAFASHRPHPSSVPVFLPQKVRAGDPTFSNRSRLFVSCSSSRSPPCLCGEEESRRLMRAERDRTDESRFRSLFRALGFDDETGGKSRDEACLELPATLREFEPVSPCLRDAPDGAFGSACLFLLDVRPGGRDGRISPRAPAPLLFSVTSLACFARMSSSALCRAASLEEAPPSPSSVPESASTLPTSSPRLLSASSESSWSSPRSAHSSPRLLRLSSSASFHRLGRLPASVSLAYLAVAPDLISSAIARSSLLPRLLFPLLRRASSLFAACQQIERNYAHFLPAPVQLPEAPTRMAGEVRTAVLAAVDVVLEEIELLPPREEEARRRGEAASEEGDRSGETHRAKTVERTGR</sequence>
<feature type="compositionally biased region" description="Low complexity" evidence="1">
    <location>
        <begin position="285"/>
        <end position="296"/>
    </location>
</feature>
<feature type="region of interest" description="Disordered" evidence="1">
    <location>
        <begin position="255"/>
        <end position="350"/>
    </location>
</feature>
<organism evidence="2">
    <name type="scientific">Neospora caninum (strain Liverpool)</name>
    <dbReference type="NCBI Taxonomy" id="572307"/>
    <lineage>
        <taxon>Eukaryota</taxon>
        <taxon>Sar</taxon>
        <taxon>Alveolata</taxon>
        <taxon>Apicomplexa</taxon>
        <taxon>Conoidasida</taxon>
        <taxon>Coccidia</taxon>
        <taxon>Eucoccidiorida</taxon>
        <taxon>Eimeriorina</taxon>
        <taxon>Sarcocystidae</taxon>
        <taxon>Neospora</taxon>
    </lineage>
</organism>
<gene>
    <name evidence="2" type="ORF">BN1204_049580</name>
</gene>
<feature type="compositionally biased region" description="Basic and acidic residues" evidence="1">
    <location>
        <begin position="130"/>
        <end position="143"/>
    </location>
</feature>